<dbReference type="CDD" id="cd00229">
    <property type="entry name" value="SGNH_hydrolase"/>
    <property type="match status" value="1"/>
</dbReference>
<dbReference type="Gene3D" id="3.40.50.1110">
    <property type="entry name" value="SGNH hydrolase"/>
    <property type="match status" value="1"/>
</dbReference>
<feature type="transmembrane region" description="Helical" evidence="1">
    <location>
        <begin position="427"/>
        <end position="452"/>
    </location>
</feature>
<keyword evidence="1" id="KW-1133">Transmembrane helix</keyword>
<protein>
    <recommendedName>
        <fullName evidence="4">SGNH hydrolase-type esterase domain-containing protein</fullName>
    </recommendedName>
</protein>
<feature type="transmembrane region" description="Helical" evidence="1">
    <location>
        <begin position="464"/>
        <end position="482"/>
    </location>
</feature>
<feature type="transmembrane region" description="Helical" evidence="1">
    <location>
        <begin position="346"/>
        <end position="367"/>
    </location>
</feature>
<dbReference type="KEGG" id="gms:SOIL9_15240"/>
<proteinExistence type="predicted"/>
<sequence length="829" mass="91069">MGEPDGTAAAGDSTRAAAVGGLALVAAQLALVLLVVRDYEVGYRLHLFPVLCVAAGGWLVHAVLPPRFRLAFFCLLSLVTICFVLGWTDGALVIGTGSGLIALCHLPAPFALRVSAVAFVGGALALFRLDVSQTFWPVLGSMFMFRLIVYLHELRRETQRPPLAITAAYFFPFQNVCFLFFPIVDFRTLRDTYRPDADWRFAQGGLVYVVRGLSHLLAYRVVKYYVLPSPHQLGDAPTAALFLAANYALYLHVSGYFHIITGLFRLFGFGLPRTHHNYFLASSFTDIWRRINIPWKEFVAKLFFFPAFFAARRLGTRAAVIVAALWAFAVTWALHVYQVFWLTGRLPVRGADAVLWLVVGALVAWNIRRDLARAREPRPAPDTSARAAALHAARVVGMFALVSFFWACWSTPSFLFLLQTQVTNAEWLATAWPVAIVAAGLIAVGAGAKWIADRPSLVNFEAPPVRVAIAQFVVLAAVVVVGRPEVAEELGARTARKIGELQRESVTPVEAARAVQGYYEEIADTPVRAGAWLEEIEGRAPPRQTQYTDMTRPADDLLEQELIPGWRGELAGSPISVNQFGMRDRPDRVREKAPGVRRIAVVGSSVVMGYGVADDETFPHLSEAGLNARRAPGAPRYEVLNFGSGKSFAIHRRVLLDRKVFAFAPDVVYIVAHQDEFLGPVPHLTKLVTNGTALPYPGLREVVRKAGVTAETPPGEAQAKFQPLAPEIVLTVYRDLADECRRRGIFAAWVYVPMPGVAEPAGLKAELVRTAERAGLVVVDLSDWADGRKPAEVKLSEADRHPNALGQRLIADRLLDAIRRRPELLGGAP</sequence>
<dbReference type="EMBL" id="LR593886">
    <property type="protein sequence ID" value="VTR96190.1"/>
    <property type="molecule type" value="Genomic_DNA"/>
</dbReference>
<name>A0A6P2D9M7_9BACT</name>
<feature type="transmembrane region" description="Helical" evidence="1">
    <location>
        <begin position="163"/>
        <end position="184"/>
    </location>
</feature>
<dbReference type="Proteomes" id="UP000464178">
    <property type="component" value="Chromosome"/>
</dbReference>
<keyword evidence="1" id="KW-0472">Membrane</keyword>
<feature type="transmembrane region" description="Helical" evidence="1">
    <location>
        <begin position="318"/>
        <end position="340"/>
    </location>
</feature>
<dbReference type="AlphaFoldDB" id="A0A6P2D9M7"/>
<gene>
    <name evidence="2" type="ORF">SOIL9_15240</name>
</gene>
<keyword evidence="3" id="KW-1185">Reference proteome</keyword>
<feature type="transmembrane region" description="Helical" evidence="1">
    <location>
        <begin position="16"/>
        <end position="36"/>
    </location>
</feature>
<evidence type="ECO:0008006" key="4">
    <source>
        <dbReference type="Google" id="ProtNLM"/>
    </source>
</evidence>
<organism evidence="2 3">
    <name type="scientific">Gemmata massiliana</name>
    <dbReference type="NCBI Taxonomy" id="1210884"/>
    <lineage>
        <taxon>Bacteria</taxon>
        <taxon>Pseudomonadati</taxon>
        <taxon>Planctomycetota</taxon>
        <taxon>Planctomycetia</taxon>
        <taxon>Gemmatales</taxon>
        <taxon>Gemmataceae</taxon>
        <taxon>Gemmata</taxon>
    </lineage>
</organism>
<evidence type="ECO:0000313" key="3">
    <source>
        <dbReference type="Proteomes" id="UP000464178"/>
    </source>
</evidence>
<dbReference type="RefSeq" id="WP_162670511.1">
    <property type="nucleotide sequence ID" value="NZ_LR593886.1"/>
</dbReference>
<reference evidence="2 3" key="1">
    <citation type="submission" date="2019-05" db="EMBL/GenBank/DDBJ databases">
        <authorList>
            <consortium name="Science for Life Laboratories"/>
        </authorList>
    </citation>
    <scope>NUCLEOTIDE SEQUENCE [LARGE SCALE GENOMIC DNA]</scope>
    <source>
        <strain evidence="2">Soil9</strain>
    </source>
</reference>
<evidence type="ECO:0000313" key="2">
    <source>
        <dbReference type="EMBL" id="VTR96190.1"/>
    </source>
</evidence>
<feature type="transmembrane region" description="Helical" evidence="1">
    <location>
        <begin position="388"/>
        <end position="407"/>
    </location>
</feature>
<feature type="transmembrane region" description="Helical" evidence="1">
    <location>
        <begin position="247"/>
        <end position="267"/>
    </location>
</feature>
<feature type="transmembrane region" description="Helical" evidence="1">
    <location>
        <begin position="135"/>
        <end position="151"/>
    </location>
</feature>
<dbReference type="InterPro" id="IPR036514">
    <property type="entry name" value="SGNH_hydro_sf"/>
</dbReference>
<accession>A0A6P2D9M7</accession>
<dbReference type="GO" id="GO:0016788">
    <property type="term" value="F:hydrolase activity, acting on ester bonds"/>
    <property type="evidence" value="ECO:0007669"/>
    <property type="project" value="UniProtKB-ARBA"/>
</dbReference>
<dbReference type="SUPFAM" id="SSF52266">
    <property type="entry name" value="SGNH hydrolase"/>
    <property type="match status" value="1"/>
</dbReference>
<keyword evidence="1" id="KW-0812">Transmembrane</keyword>
<feature type="transmembrane region" description="Helical" evidence="1">
    <location>
        <begin position="70"/>
        <end position="103"/>
    </location>
</feature>
<evidence type="ECO:0000256" key="1">
    <source>
        <dbReference type="SAM" id="Phobius"/>
    </source>
</evidence>
<feature type="transmembrane region" description="Helical" evidence="1">
    <location>
        <begin position="43"/>
        <end position="64"/>
    </location>
</feature>